<evidence type="ECO:0000313" key="3">
    <source>
        <dbReference type="Proteomes" id="UP001187531"/>
    </source>
</evidence>
<sequence>MVTDNLELSDNYSESKMSESSGVQLLPSDLKGSKKNILRYNKSNTHIDRCKEAGAAYTPSVLMSVRQKDIDVTNAEIRLSAWFASEDTPTIKGNTLIPVLNASAPDSAVLKSAQMKRTKITGIVMNVHAPYEMSRLSHDLSKTFYSLVADKTTDRGTVKSLGIIVQVHTPRYSSNQR</sequence>
<gene>
    <name evidence="2" type="ORF">QYM36_009064</name>
</gene>
<dbReference type="EMBL" id="JAVRJZ010000013">
    <property type="protein sequence ID" value="KAK2714714.1"/>
    <property type="molecule type" value="Genomic_DNA"/>
</dbReference>
<keyword evidence="3" id="KW-1185">Reference proteome</keyword>
<dbReference type="Proteomes" id="UP001187531">
    <property type="component" value="Unassembled WGS sequence"/>
</dbReference>
<reference evidence="2" key="1">
    <citation type="submission" date="2023-07" db="EMBL/GenBank/DDBJ databases">
        <title>Chromosome-level genome assembly of Artemia franciscana.</title>
        <authorList>
            <person name="Jo E."/>
        </authorList>
    </citation>
    <scope>NUCLEOTIDE SEQUENCE</scope>
    <source>
        <tissue evidence="2">Whole body</tissue>
    </source>
</reference>
<comment type="caution">
    <text evidence="2">The sequence shown here is derived from an EMBL/GenBank/DDBJ whole genome shotgun (WGS) entry which is preliminary data.</text>
</comment>
<name>A0AA88HVH1_ARTSF</name>
<protein>
    <submittedName>
        <fullName evidence="2">Uncharacterized protein</fullName>
    </submittedName>
</protein>
<accession>A0AA88HVH1</accession>
<evidence type="ECO:0000256" key="1">
    <source>
        <dbReference type="SAM" id="MobiDB-lite"/>
    </source>
</evidence>
<organism evidence="2 3">
    <name type="scientific">Artemia franciscana</name>
    <name type="common">Brine shrimp</name>
    <name type="synonym">Artemia sanfranciscana</name>
    <dbReference type="NCBI Taxonomy" id="6661"/>
    <lineage>
        <taxon>Eukaryota</taxon>
        <taxon>Metazoa</taxon>
        <taxon>Ecdysozoa</taxon>
        <taxon>Arthropoda</taxon>
        <taxon>Crustacea</taxon>
        <taxon>Branchiopoda</taxon>
        <taxon>Anostraca</taxon>
        <taxon>Artemiidae</taxon>
        <taxon>Artemia</taxon>
    </lineage>
</organism>
<dbReference type="AlphaFoldDB" id="A0AA88HVH1"/>
<feature type="region of interest" description="Disordered" evidence="1">
    <location>
        <begin position="1"/>
        <end position="24"/>
    </location>
</feature>
<proteinExistence type="predicted"/>
<evidence type="ECO:0000313" key="2">
    <source>
        <dbReference type="EMBL" id="KAK2714714.1"/>
    </source>
</evidence>
<feature type="compositionally biased region" description="Polar residues" evidence="1">
    <location>
        <begin position="1"/>
        <end position="23"/>
    </location>
</feature>